<evidence type="ECO:0000313" key="2">
    <source>
        <dbReference type="EMBL" id="KAE9401119.1"/>
    </source>
</evidence>
<dbReference type="EMBL" id="ML769449">
    <property type="protein sequence ID" value="KAE9401119.1"/>
    <property type="molecule type" value="Genomic_DNA"/>
</dbReference>
<dbReference type="Proteomes" id="UP000799118">
    <property type="component" value="Unassembled WGS sequence"/>
</dbReference>
<gene>
    <name evidence="2" type="ORF">BT96DRAFT_992321</name>
</gene>
<evidence type="ECO:0000256" key="1">
    <source>
        <dbReference type="SAM" id="MobiDB-lite"/>
    </source>
</evidence>
<reference evidence="2" key="1">
    <citation type="journal article" date="2019" name="Environ. Microbiol.">
        <title>Fungal ecological strategies reflected in gene transcription - a case study of two litter decomposers.</title>
        <authorList>
            <person name="Barbi F."/>
            <person name="Kohler A."/>
            <person name="Barry K."/>
            <person name="Baskaran P."/>
            <person name="Daum C."/>
            <person name="Fauchery L."/>
            <person name="Ihrmark K."/>
            <person name="Kuo A."/>
            <person name="LaButti K."/>
            <person name="Lipzen A."/>
            <person name="Morin E."/>
            <person name="Grigoriev I.V."/>
            <person name="Henrissat B."/>
            <person name="Lindahl B."/>
            <person name="Martin F."/>
        </authorList>
    </citation>
    <scope>NUCLEOTIDE SEQUENCE</scope>
    <source>
        <strain evidence="2">JB14</strain>
    </source>
</reference>
<feature type="compositionally biased region" description="Polar residues" evidence="1">
    <location>
        <begin position="14"/>
        <end position="24"/>
    </location>
</feature>
<proteinExistence type="predicted"/>
<protein>
    <submittedName>
        <fullName evidence="2">Uncharacterized protein</fullName>
    </submittedName>
</protein>
<keyword evidence="3" id="KW-1185">Reference proteome</keyword>
<name>A0A6A4HRU8_9AGAR</name>
<accession>A0A6A4HRU8</accession>
<organism evidence="2 3">
    <name type="scientific">Gymnopus androsaceus JB14</name>
    <dbReference type="NCBI Taxonomy" id="1447944"/>
    <lineage>
        <taxon>Eukaryota</taxon>
        <taxon>Fungi</taxon>
        <taxon>Dikarya</taxon>
        <taxon>Basidiomycota</taxon>
        <taxon>Agaricomycotina</taxon>
        <taxon>Agaricomycetes</taxon>
        <taxon>Agaricomycetidae</taxon>
        <taxon>Agaricales</taxon>
        <taxon>Marasmiineae</taxon>
        <taxon>Omphalotaceae</taxon>
        <taxon>Gymnopus</taxon>
    </lineage>
</organism>
<evidence type="ECO:0000313" key="3">
    <source>
        <dbReference type="Proteomes" id="UP000799118"/>
    </source>
</evidence>
<feature type="region of interest" description="Disordered" evidence="1">
    <location>
        <begin position="1"/>
        <end position="24"/>
    </location>
</feature>
<sequence>MDVMPVISPDSDPRNSSTSPQSEASVIVSMVPDITRLFNPDLDIVSTTPLLIAIVDVALEQPTDDSSFSARLVDD</sequence>
<dbReference type="AlphaFoldDB" id="A0A6A4HRU8"/>